<evidence type="ECO:0000256" key="8">
    <source>
        <dbReference type="ARBA" id="ARBA00023175"/>
    </source>
</evidence>
<keyword evidence="4" id="KW-0787">Thick filament</keyword>
<dbReference type="GO" id="GO:0030016">
    <property type="term" value="C:myofibril"/>
    <property type="evidence" value="ECO:0007669"/>
    <property type="project" value="UniProtKB-SubCell"/>
</dbReference>
<name>A0A819IRF6_9BILA</name>
<dbReference type="PANTHER" id="PTHR46349:SF6">
    <property type="entry name" value="MYOSIN-6-LIKE"/>
    <property type="match status" value="1"/>
</dbReference>
<accession>A0A819IRF6</accession>
<sequence>MDVALNQISDLNTRLVDMDRLRKQLEAEKLSLSSTIEEYREQIHIEITKYNVLNASIDKLRSDLEKKIAEKEEENEALRFNHRKQLEQLQSQMEEMEVRYKTEVSRIKSKLQNEIDELRLRYDSLKKIKAELENHLKKLQVGIKEVQDRLIEEQTIHGQTRDALNASEKRFGIIRSEIEELRVLLDRSEKARKTTELELHDSEQRLTEATSLAHRAIAERKKFEADAMQYQVEILDVRQELKGVDERARKLGGELILRDEEIRHEREKTSESEASKRALDQQLRDCSSKIDEAEAYARAEGKRIAAKYEGRLAQLETEIDLERARYQELLKDLRRNEKRVKELLSQVDEEQTKVLSLTDSLNKNGDRMRIYKSQIECAESSAAQVLTRARRLERELEDAEQRAEVVTTTLIRSRSTHRGDYD</sequence>
<evidence type="ECO:0000256" key="4">
    <source>
        <dbReference type="ARBA" id="ARBA00022433"/>
    </source>
</evidence>
<evidence type="ECO:0000256" key="2">
    <source>
        <dbReference type="ARBA" id="ARBA00008447"/>
    </source>
</evidence>
<dbReference type="Gene3D" id="1.20.5.370">
    <property type="match status" value="1"/>
</dbReference>
<feature type="coiled-coil region" evidence="10">
    <location>
        <begin position="298"/>
        <end position="409"/>
    </location>
</feature>
<feature type="domain" description="Myosin tail" evidence="11">
    <location>
        <begin position="16"/>
        <end position="408"/>
    </location>
</feature>
<evidence type="ECO:0000256" key="10">
    <source>
        <dbReference type="SAM" id="Coils"/>
    </source>
</evidence>
<feature type="coiled-coil region" evidence="10">
    <location>
        <begin position="8"/>
        <end position="149"/>
    </location>
</feature>
<comment type="subcellular location">
    <subcellularLocation>
        <location evidence="1">Cytoplasm</location>
        <location evidence="1">Myofibril</location>
    </subcellularLocation>
</comment>
<dbReference type="GO" id="GO:0032982">
    <property type="term" value="C:myosin filament"/>
    <property type="evidence" value="ECO:0007669"/>
    <property type="project" value="UniProtKB-KW"/>
</dbReference>
<dbReference type="InterPro" id="IPR002928">
    <property type="entry name" value="Myosin_tail"/>
</dbReference>
<dbReference type="InterPro" id="IPR014751">
    <property type="entry name" value="XRCC4-like_C"/>
</dbReference>
<feature type="coiled-coil region" evidence="10">
    <location>
        <begin position="178"/>
        <end position="205"/>
    </location>
</feature>
<evidence type="ECO:0000256" key="3">
    <source>
        <dbReference type="ARBA" id="ARBA00018623"/>
    </source>
</evidence>
<gene>
    <name evidence="12" type="ORF">FNK824_LOCUS21491</name>
</gene>
<evidence type="ECO:0000256" key="7">
    <source>
        <dbReference type="ARBA" id="ARBA00023123"/>
    </source>
</evidence>
<evidence type="ECO:0000259" key="11">
    <source>
        <dbReference type="Pfam" id="PF01576"/>
    </source>
</evidence>
<keyword evidence="7" id="KW-0518">Myosin</keyword>
<evidence type="ECO:0000313" key="12">
    <source>
        <dbReference type="EMBL" id="CAF3918629.1"/>
    </source>
</evidence>
<dbReference type="AlphaFoldDB" id="A0A819IRF6"/>
<dbReference type="GO" id="GO:0016459">
    <property type="term" value="C:myosin complex"/>
    <property type="evidence" value="ECO:0007669"/>
    <property type="project" value="UniProtKB-KW"/>
</dbReference>
<comment type="similarity">
    <text evidence="2">Belongs to the paramyosin family.</text>
</comment>
<organism evidence="12 13">
    <name type="scientific">Rotaria sordida</name>
    <dbReference type="NCBI Taxonomy" id="392033"/>
    <lineage>
        <taxon>Eukaryota</taxon>
        <taxon>Metazoa</taxon>
        <taxon>Spiralia</taxon>
        <taxon>Gnathifera</taxon>
        <taxon>Rotifera</taxon>
        <taxon>Eurotatoria</taxon>
        <taxon>Bdelloidea</taxon>
        <taxon>Philodinida</taxon>
        <taxon>Philodinidae</taxon>
        <taxon>Rotaria</taxon>
    </lineage>
</organism>
<evidence type="ECO:0000256" key="9">
    <source>
        <dbReference type="ARBA" id="ARBA00023179"/>
    </source>
</evidence>
<reference evidence="12" key="1">
    <citation type="submission" date="2021-02" db="EMBL/GenBank/DDBJ databases">
        <authorList>
            <person name="Nowell W R."/>
        </authorList>
    </citation>
    <scope>NUCLEOTIDE SEQUENCE</scope>
</reference>
<evidence type="ECO:0000256" key="6">
    <source>
        <dbReference type="ARBA" id="ARBA00023054"/>
    </source>
</evidence>
<keyword evidence="8" id="KW-0505">Motor protein</keyword>
<dbReference type="Pfam" id="PF01576">
    <property type="entry name" value="Myosin_tail_1"/>
    <property type="match status" value="1"/>
</dbReference>
<protein>
    <recommendedName>
        <fullName evidence="3">Paramyosin</fullName>
    </recommendedName>
</protein>
<keyword evidence="5" id="KW-0963">Cytoplasm</keyword>
<dbReference type="EMBL" id="CAJOBE010004151">
    <property type="protein sequence ID" value="CAF3918629.1"/>
    <property type="molecule type" value="Genomic_DNA"/>
</dbReference>
<dbReference type="Proteomes" id="UP000663874">
    <property type="component" value="Unassembled WGS sequence"/>
</dbReference>
<keyword evidence="9" id="KW-0514">Muscle protein</keyword>
<comment type="caution">
    <text evidence="12">The sequence shown here is derived from an EMBL/GenBank/DDBJ whole genome shotgun (WGS) entry which is preliminary data.</text>
</comment>
<dbReference type="PANTHER" id="PTHR46349">
    <property type="entry name" value="CINGULIN-LIKE PROTEIN 1-RELATED"/>
    <property type="match status" value="1"/>
</dbReference>
<proteinExistence type="inferred from homology"/>
<evidence type="ECO:0000313" key="13">
    <source>
        <dbReference type="Proteomes" id="UP000663874"/>
    </source>
</evidence>
<evidence type="ECO:0000256" key="1">
    <source>
        <dbReference type="ARBA" id="ARBA00004657"/>
    </source>
</evidence>
<keyword evidence="6 10" id="KW-0175">Coiled coil</keyword>
<evidence type="ECO:0000256" key="5">
    <source>
        <dbReference type="ARBA" id="ARBA00022490"/>
    </source>
</evidence>